<sequence>MHISIKKIMKEQELFEITKMTISDLMSTICTIATLKYYGHFTILSFTNHYKGGFGTITEREDIEKLKGYDSLRELLIDMIIN</sequence>
<accession>A0A6J5P3N0</accession>
<organism evidence="1">
    <name type="scientific">uncultured Caudovirales phage</name>
    <dbReference type="NCBI Taxonomy" id="2100421"/>
    <lineage>
        <taxon>Viruses</taxon>
        <taxon>Duplodnaviria</taxon>
        <taxon>Heunggongvirae</taxon>
        <taxon>Uroviricota</taxon>
        <taxon>Caudoviricetes</taxon>
        <taxon>Peduoviridae</taxon>
        <taxon>Maltschvirus</taxon>
        <taxon>Maltschvirus maltsch</taxon>
    </lineage>
</organism>
<evidence type="ECO:0000313" key="1">
    <source>
        <dbReference type="EMBL" id="CAB4162104.1"/>
    </source>
</evidence>
<name>A0A6J5P3N0_9CAUD</name>
<protein>
    <submittedName>
        <fullName evidence="1">Uncharacterized protein</fullName>
    </submittedName>
</protein>
<gene>
    <name evidence="1" type="ORF">UFOVP775_13</name>
</gene>
<proteinExistence type="predicted"/>
<reference evidence="1" key="1">
    <citation type="submission" date="2020-04" db="EMBL/GenBank/DDBJ databases">
        <authorList>
            <person name="Chiriac C."/>
            <person name="Salcher M."/>
            <person name="Ghai R."/>
            <person name="Kavagutti S V."/>
        </authorList>
    </citation>
    <scope>NUCLEOTIDE SEQUENCE</scope>
</reference>
<dbReference type="EMBL" id="LR796725">
    <property type="protein sequence ID" value="CAB4162104.1"/>
    <property type="molecule type" value="Genomic_DNA"/>
</dbReference>